<protein>
    <submittedName>
        <fullName evidence="1">Uncharacterized protein</fullName>
    </submittedName>
</protein>
<evidence type="ECO:0000313" key="2">
    <source>
        <dbReference type="Proteomes" id="UP000886523"/>
    </source>
</evidence>
<comment type="caution">
    <text evidence="1">The sequence shown here is derived from an EMBL/GenBank/DDBJ whole genome shotgun (WGS) entry which is preliminary data.</text>
</comment>
<gene>
    <name evidence="1" type="ORF">BS47DRAFT_1300342</name>
</gene>
<dbReference type="AlphaFoldDB" id="A0A9P6ASY2"/>
<proteinExistence type="predicted"/>
<dbReference type="Proteomes" id="UP000886523">
    <property type="component" value="Unassembled WGS sequence"/>
</dbReference>
<keyword evidence="2" id="KW-1185">Reference proteome</keyword>
<evidence type="ECO:0000313" key="1">
    <source>
        <dbReference type="EMBL" id="KAF9510271.1"/>
    </source>
</evidence>
<organism evidence="1 2">
    <name type="scientific">Hydnum rufescens UP504</name>
    <dbReference type="NCBI Taxonomy" id="1448309"/>
    <lineage>
        <taxon>Eukaryota</taxon>
        <taxon>Fungi</taxon>
        <taxon>Dikarya</taxon>
        <taxon>Basidiomycota</taxon>
        <taxon>Agaricomycotina</taxon>
        <taxon>Agaricomycetes</taxon>
        <taxon>Cantharellales</taxon>
        <taxon>Hydnaceae</taxon>
        <taxon>Hydnum</taxon>
    </lineage>
</organism>
<reference evidence="1" key="1">
    <citation type="journal article" date="2020" name="Nat. Commun.">
        <title>Large-scale genome sequencing of mycorrhizal fungi provides insights into the early evolution of symbiotic traits.</title>
        <authorList>
            <person name="Miyauchi S."/>
            <person name="Kiss E."/>
            <person name="Kuo A."/>
            <person name="Drula E."/>
            <person name="Kohler A."/>
            <person name="Sanchez-Garcia M."/>
            <person name="Morin E."/>
            <person name="Andreopoulos B."/>
            <person name="Barry K.W."/>
            <person name="Bonito G."/>
            <person name="Buee M."/>
            <person name="Carver A."/>
            <person name="Chen C."/>
            <person name="Cichocki N."/>
            <person name="Clum A."/>
            <person name="Culley D."/>
            <person name="Crous P.W."/>
            <person name="Fauchery L."/>
            <person name="Girlanda M."/>
            <person name="Hayes R.D."/>
            <person name="Keri Z."/>
            <person name="LaButti K."/>
            <person name="Lipzen A."/>
            <person name="Lombard V."/>
            <person name="Magnuson J."/>
            <person name="Maillard F."/>
            <person name="Murat C."/>
            <person name="Nolan M."/>
            <person name="Ohm R.A."/>
            <person name="Pangilinan J."/>
            <person name="Pereira M.F."/>
            <person name="Perotto S."/>
            <person name="Peter M."/>
            <person name="Pfister S."/>
            <person name="Riley R."/>
            <person name="Sitrit Y."/>
            <person name="Stielow J.B."/>
            <person name="Szollosi G."/>
            <person name="Zifcakova L."/>
            <person name="Stursova M."/>
            <person name="Spatafora J.W."/>
            <person name="Tedersoo L."/>
            <person name="Vaario L.M."/>
            <person name="Yamada A."/>
            <person name="Yan M."/>
            <person name="Wang P."/>
            <person name="Xu J."/>
            <person name="Bruns T."/>
            <person name="Baldrian P."/>
            <person name="Vilgalys R."/>
            <person name="Dunand C."/>
            <person name="Henrissat B."/>
            <person name="Grigoriev I.V."/>
            <person name="Hibbett D."/>
            <person name="Nagy L.G."/>
            <person name="Martin F.M."/>
        </authorList>
    </citation>
    <scope>NUCLEOTIDE SEQUENCE</scope>
    <source>
        <strain evidence="1">UP504</strain>
    </source>
</reference>
<dbReference type="OrthoDB" id="3200967at2759"/>
<dbReference type="EMBL" id="MU129019">
    <property type="protein sequence ID" value="KAF9510271.1"/>
    <property type="molecule type" value="Genomic_DNA"/>
</dbReference>
<sequence>MVCVCCLAAIQLVERGFFPCAPLFPTLAVSLNMLEFVASLFLHMAPNERAWAALWSSTSKLVGMSLQQEIHFGDAL</sequence>
<accession>A0A9P6ASY2</accession>
<name>A0A9P6ASY2_9AGAM</name>